<dbReference type="KEGG" id="dgr:6569973"/>
<dbReference type="AlphaFoldDB" id="B4JZ10"/>
<feature type="compositionally biased region" description="Polar residues" evidence="1">
    <location>
        <begin position="80"/>
        <end position="97"/>
    </location>
</feature>
<dbReference type="eggNOG" id="ENOG502TA54">
    <property type="taxonomic scope" value="Eukaryota"/>
</dbReference>
<keyword evidence="3" id="KW-1185">Reference proteome</keyword>
<feature type="region of interest" description="Disordered" evidence="1">
    <location>
        <begin position="1"/>
        <end position="114"/>
    </location>
</feature>
<dbReference type="InParanoid" id="B4JZ10"/>
<dbReference type="OrthoDB" id="7866379at2759"/>
<organism evidence="3">
    <name type="scientific">Drosophila grimshawi</name>
    <name type="common">Hawaiian fruit fly</name>
    <name type="synonym">Idiomyia grimshawi</name>
    <dbReference type="NCBI Taxonomy" id="7222"/>
    <lineage>
        <taxon>Eukaryota</taxon>
        <taxon>Metazoa</taxon>
        <taxon>Ecdysozoa</taxon>
        <taxon>Arthropoda</taxon>
        <taxon>Hexapoda</taxon>
        <taxon>Insecta</taxon>
        <taxon>Pterygota</taxon>
        <taxon>Neoptera</taxon>
        <taxon>Endopterygota</taxon>
        <taxon>Diptera</taxon>
        <taxon>Brachycera</taxon>
        <taxon>Muscomorpha</taxon>
        <taxon>Ephydroidea</taxon>
        <taxon>Drosophilidae</taxon>
        <taxon>Drosophila</taxon>
        <taxon>Hawaiian Drosophila</taxon>
    </lineage>
</organism>
<feature type="compositionally biased region" description="Low complexity" evidence="1">
    <location>
        <begin position="18"/>
        <end position="29"/>
    </location>
</feature>
<dbReference type="Proteomes" id="UP000001070">
    <property type="component" value="Unassembled WGS sequence"/>
</dbReference>
<proteinExistence type="predicted"/>
<dbReference type="PhylomeDB" id="B4JZ10"/>
<reference evidence="2 3" key="1">
    <citation type="journal article" date="2007" name="Nature">
        <title>Evolution of genes and genomes on the Drosophila phylogeny.</title>
        <authorList>
            <consortium name="Drosophila 12 Genomes Consortium"/>
            <person name="Clark A.G."/>
            <person name="Eisen M.B."/>
            <person name="Smith D.R."/>
            <person name="Bergman C.M."/>
            <person name="Oliver B."/>
            <person name="Markow T.A."/>
            <person name="Kaufman T.C."/>
            <person name="Kellis M."/>
            <person name="Gelbart W."/>
            <person name="Iyer V.N."/>
            <person name="Pollard D.A."/>
            <person name="Sackton T.B."/>
            <person name="Larracuente A.M."/>
            <person name="Singh N.D."/>
            <person name="Abad J.P."/>
            <person name="Abt D.N."/>
            <person name="Adryan B."/>
            <person name="Aguade M."/>
            <person name="Akashi H."/>
            <person name="Anderson W.W."/>
            <person name="Aquadro C.F."/>
            <person name="Ardell D.H."/>
            <person name="Arguello R."/>
            <person name="Artieri C.G."/>
            <person name="Barbash D.A."/>
            <person name="Barker D."/>
            <person name="Barsanti P."/>
            <person name="Batterham P."/>
            <person name="Batzoglou S."/>
            <person name="Begun D."/>
            <person name="Bhutkar A."/>
            <person name="Blanco E."/>
            <person name="Bosak S.A."/>
            <person name="Bradley R.K."/>
            <person name="Brand A.D."/>
            <person name="Brent M.R."/>
            <person name="Brooks A.N."/>
            <person name="Brown R.H."/>
            <person name="Butlin R.K."/>
            <person name="Caggese C."/>
            <person name="Calvi B.R."/>
            <person name="Bernardo de Carvalho A."/>
            <person name="Caspi A."/>
            <person name="Castrezana S."/>
            <person name="Celniker S.E."/>
            <person name="Chang J.L."/>
            <person name="Chapple C."/>
            <person name="Chatterji S."/>
            <person name="Chinwalla A."/>
            <person name="Civetta A."/>
            <person name="Clifton S.W."/>
            <person name="Comeron J.M."/>
            <person name="Costello J.C."/>
            <person name="Coyne J.A."/>
            <person name="Daub J."/>
            <person name="David R.G."/>
            <person name="Delcher A.L."/>
            <person name="Delehaunty K."/>
            <person name="Do C.B."/>
            <person name="Ebling H."/>
            <person name="Edwards K."/>
            <person name="Eickbush T."/>
            <person name="Evans J.D."/>
            <person name="Filipski A."/>
            <person name="Findeiss S."/>
            <person name="Freyhult E."/>
            <person name="Fulton L."/>
            <person name="Fulton R."/>
            <person name="Garcia A.C."/>
            <person name="Gardiner A."/>
            <person name="Garfield D.A."/>
            <person name="Garvin B.E."/>
            <person name="Gibson G."/>
            <person name="Gilbert D."/>
            <person name="Gnerre S."/>
            <person name="Godfrey J."/>
            <person name="Good R."/>
            <person name="Gotea V."/>
            <person name="Gravely B."/>
            <person name="Greenberg A.J."/>
            <person name="Griffiths-Jones S."/>
            <person name="Gross S."/>
            <person name="Guigo R."/>
            <person name="Gustafson E.A."/>
            <person name="Haerty W."/>
            <person name="Hahn M.W."/>
            <person name="Halligan D.L."/>
            <person name="Halpern A.L."/>
            <person name="Halter G.M."/>
            <person name="Han M.V."/>
            <person name="Heger A."/>
            <person name="Hillier L."/>
            <person name="Hinrichs A.S."/>
            <person name="Holmes I."/>
            <person name="Hoskins R.A."/>
            <person name="Hubisz M.J."/>
            <person name="Hultmark D."/>
            <person name="Huntley M.A."/>
            <person name="Jaffe D.B."/>
            <person name="Jagadeeshan S."/>
            <person name="Jeck W.R."/>
            <person name="Johnson J."/>
            <person name="Jones C.D."/>
            <person name="Jordan W.C."/>
            <person name="Karpen G.H."/>
            <person name="Kataoka E."/>
            <person name="Keightley P.D."/>
            <person name="Kheradpour P."/>
            <person name="Kirkness E.F."/>
            <person name="Koerich L.B."/>
            <person name="Kristiansen K."/>
            <person name="Kudrna D."/>
            <person name="Kulathinal R.J."/>
            <person name="Kumar S."/>
            <person name="Kwok R."/>
            <person name="Lander E."/>
            <person name="Langley C.H."/>
            <person name="Lapoint R."/>
            <person name="Lazzaro B.P."/>
            <person name="Lee S.J."/>
            <person name="Levesque L."/>
            <person name="Li R."/>
            <person name="Lin C.F."/>
            <person name="Lin M.F."/>
            <person name="Lindblad-Toh K."/>
            <person name="Llopart A."/>
            <person name="Long M."/>
            <person name="Low L."/>
            <person name="Lozovsky E."/>
            <person name="Lu J."/>
            <person name="Luo M."/>
            <person name="Machado C.A."/>
            <person name="Makalowski W."/>
            <person name="Marzo M."/>
            <person name="Matsuda M."/>
            <person name="Matzkin L."/>
            <person name="McAllister B."/>
            <person name="McBride C.S."/>
            <person name="McKernan B."/>
            <person name="McKernan K."/>
            <person name="Mendez-Lago M."/>
            <person name="Minx P."/>
            <person name="Mollenhauer M.U."/>
            <person name="Montooth K."/>
            <person name="Mount S.M."/>
            <person name="Mu X."/>
            <person name="Myers E."/>
            <person name="Negre B."/>
            <person name="Newfeld S."/>
            <person name="Nielsen R."/>
            <person name="Noor M.A."/>
            <person name="O'Grady P."/>
            <person name="Pachter L."/>
            <person name="Papaceit M."/>
            <person name="Parisi M.J."/>
            <person name="Parisi M."/>
            <person name="Parts L."/>
            <person name="Pedersen J.S."/>
            <person name="Pesole G."/>
            <person name="Phillippy A.M."/>
            <person name="Ponting C.P."/>
            <person name="Pop M."/>
            <person name="Porcelli D."/>
            <person name="Powell J.R."/>
            <person name="Prohaska S."/>
            <person name="Pruitt K."/>
            <person name="Puig M."/>
            <person name="Quesneville H."/>
            <person name="Ram K.R."/>
            <person name="Rand D."/>
            <person name="Rasmussen M.D."/>
            <person name="Reed L.K."/>
            <person name="Reenan R."/>
            <person name="Reily A."/>
            <person name="Remington K.A."/>
            <person name="Rieger T.T."/>
            <person name="Ritchie M.G."/>
            <person name="Robin C."/>
            <person name="Rogers Y.H."/>
            <person name="Rohde C."/>
            <person name="Rozas J."/>
            <person name="Rubenfield M.J."/>
            <person name="Ruiz A."/>
            <person name="Russo S."/>
            <person name="Salzberg S.L."/>
            <person name="Sanchez-Gracia A."/>
            <person name="Saranga D.J."/>
            <person name="Sato H."/>
            <person name="Schaeffer S.W."/>
            <person name="Schatz M.C."/>
            <person name="Schlenke T."/>
            <person name="Schwartz R."/>
            <person name="Segarra C."/>
            <person name="Singh R.S."/>
            <person name="Sirot L."/>
            <person name="Sirota M."/>
            <person name="Sisneros N.B."/>
            <person name="Smith C.D."/>
            <person name="Smith T.F."/>
            <person name="Spieth J."/>
            <person name="Stage D.E."/>
            <person name="Stark A."/>
            <person name="Stephan W."/>
            <person name="Strausberg R.L."/>
            <person name="Strempel S."/>
            <person name="Sturgill D."/>
            <person name="Sutton G."/>
            <person name="Sutton G.G."/>
            <person name="Tao W."/>
            <person name="Teichmann S."/>
            <person name="Tobari Y.N."/>
            <person name="Tomimura Y."/>
            <person name="Tsolas J.M."/>
            <person name="Valente V.L."/>
            <person name="Venter E."/>
            <person name="Venter J.C."/>
            <person name="Vicario S."/>
            <person name="Vieira F.G."/>
            <person name="Vilella A.J."/>
            <person name="Villasante A."/>
            <person name="Walenz B."/>
            <person name="Wang J."/>
            <person name="Wasserman M."/>
            <person name="Watts T."/>
            <person name="Wilson D."/>
            <person name="Wilson R.K."/>
            <person name="Wing R.A."/>
            <person name="Wolfner M.F."/>
            <person name="Wong A."/>
            <person name="Wong G.K."/>
            <person name="Wu C.I."/>
            <person name="Wu G."/>
            <person name="Yamamoto D."/>
            <person name="Yang H.P."/>
            <person name="Yang S.P."/>
            <person name="Yorke J.A."/>
            <person name="Yoshida K."/>
            <person name="Zdobnov E."/>
            <person name="Zhang P."/>
            <person name="Zhang Y."/>
            <person name="Zimin A.V."/>
            <person name="Baldwin J."/>
            <person name="Abdouelleil A."/>
            <person name="Abdulkadir J."/>
            <person name="Abebe A."/>
            <person name="Abera B."/>
            <person name="Abreu J."/>
            <person name="Acer S.C."/>
            <person name="Aftuck L."/>
            <person name="Alexander A."/>
            <person name="An P."/>
            <person name="Anderson E."/>
            <person name="Anderson S."/>
            <person name="Arachi H."/>
            <person name="Azer M."/>
            <person name="Bachantsang P."/>
            <person name="Barry A."/>
            <person name="Bayul T."/>
            <person name="Berlin A."/>
            <person name="Bessette D."/>
            <person name="Bloom T."/>
            <person name="Blye J."/>
            <person name="Boguslavskiy L."/>
            <person name="Bonnet C."/>
            <person name="Boukhgalter B."/>
            <person name="Bourzgui I."/>
            <person name="Brown A."/>
            <person name="Cahill P."/>
            <person name="Channer S."/>
            <person name="Cheshatsang Y."/>
            <person name="Chuda L."/>
            <person name="Citroen M."/>
            <person name="Collymore A."/>
            <person name="Cooke P."/>
            <person name="Costello M."/>
            <person name="D'Aco K."/>
            <person name="Daza R."/>
            <person name="De Haan G."/>
            <person name="DeGray S."/>
            <person name="DeMaso C."/>
            <person name="Dhargay N."/>
            <person name="Dooley K."/>
            <person name="Dooley E."/>
            <person name="Doricent M."/>
            <person name="Dorje P."/>
            <person name="Dorjee K."/>
            <person name="Dupes A."/>
            <person name="Elong R."/>
            <person name="Falk J."/>
            <person name="Farina A."/>
            <person name="Faro S."/>
            <person name="Ferguson D."/>
            <person name="Fisher S."/>
            <person name="Foley C.D."/>
            <person name="Franke A."/>
            <person name="Friedrich D."/>
            <person name="Gadbois L."/>
            <person name="Gearin G."/>
            <person name="Gearin C.R."/>
            <person name="Giannoukos G."/>
            <person name="Goode T."/>
            <person name="Graham J."/>
            <person name="Grandbois E."/>
            <person name="Grewal S."/>
            <person name="Gyaltsen K."/>
            <person name="Hafez N."/>
            <person name="Hagos B."/>
            <person name="Hall J."/>
            <person name="Henson C."/>
            <person name="Hollinger A."/>
            <person name="Honan T."/>
            <person name="Huard M.D."/>
            <person name="Hughes L."/>
            <person name="Hurhula B."/>
            <person name="Husby M.E."/>
            <person name="Kamat A."/>
            <person name="Kanga B."/>
            <person name="Kashin S."/>
            <person name="Khazanovich D."/>
            <person name="Kisner P."/>
            <person name="Lance K."/>
            <person name="Lara M."/>
            <person name="Lee W."/>
            <person name="Lennon N."/>
            <person name="Letendre F."/>
            <person name="LeVine R."/>
            <person name="Lipovsky A."/>
            <person name="Liu X."/>
            <person name="Liu J."/>
            <person name="Liu S."/>
            <person name="Lokyitsang T."/>
            <person name="Lokyitsang Y."/>
            <person name="Lubonja R."/>
            <person name="Lui A."/>
            <person name="MacDonald P."/>
            <person name="Magnisalis V."/>
            <person name="Maru K."/>
            <person name="Matthews C."/>
            <person name="McCusker W."/>
            <person name="McDonough S."/>
            <person name="Mehta T."/>
            <person name="Meldrim J."/>
            <person name="Meneus L."/>
            <person name="Mihai O."/>
            <person name="Mihalev A."/>
            <person name="Mihova T."/>
            <person name="Mittelman R."/>
            <person name="Mlenga V."/>
            <person name="Montmayeur A."/>
            <person name="Mulrain L."/>
            <person name="Navidi A."/>
            <person name="Naylor J."/>
            <person name="Negash T."/>
            <person name="Nguyen T."/>
            <person name="Nguyen N."/>
            <person name="Nicol R."/>
            <person name="Norbu C."/>
            <person name="Norbu N."/>
            <person name="Novod N."/>
            <person name="O'Neill B."/>
            <person name="Osman S."/>
            <person name="Markiewicz E."/>
            <person name="Oyono O.L."/>
            <person name="Patti C."/>
            <person name="Phunkhang P."/>
            <person name="Pierre F."/>
            <person name="Priest M."/>
            <person name="Raghuraman S."/>
            <person name="Rege F."/>
            <person name="Reyes R."/>
            <person name="Rise C."/>
            <person name="Rogov P."/>
            <person name="Ross K."/>
            <person name="Ryan E."/>
            <person name="Settipalli S."/>
            <person name="Shea T."/>
            <person name="Sherpa N."/>
            <person name="Shi L."/>
            <person name="Shih D."/>
            <person name="Sparrow T."/>
            <person name="Spaulding J."/>
            <person name="Stalker J."/>
            <person name="Stange-Thomann N."/>
            <person name="Stavropoulos S."/>
            <person name="Stone C."/>
            <person name="Strader C."/>
            <person name="Tesfaye S."/>
            <person name="Thomson T."/>
            <person name="Thoulutsang Y."/>
            <person name="Thoulutsang D."/>
            <person name="Topham K."/>
            <person name="Topping I."/>
            <person name="Tsamla T."/>
            <person name="Vassiliev H."/>
            <person name="Vo A."/>
            <person name="Wangchuk T."/>
            <person name="Wangdi T."/>
            <person name="Weiand M."/>
            <person name="Wilkinson J."/>
            <person name="Wilson A."/>
            <person name="Yadav S."/>
            <person name="Young G."/>
            <person name="Yu Q."/>
            <person name="Zembek L."/>
            <person name="Zhong D."/>
            <person name="Zimmer A."/>
            <person name="Zwirko Z."/>
            <person name="Jaffe D.B."/>
            <person name="Alvarez P."/>
            <person name="Brockman W."/>
            <person name="Butler J."/>
            <person name="Chin C."/>
            <person name="Gnerre S."/>
            <person name="Grabherr M."/>
            <person name="Kleber M."/>
            <person name="Mauceli E."/>
            <person name="MacCallum I."/>
        </authorList>
    </citation>
    <scope>NUCLEOTIDE SEQUENCE [LARGE SCALE GENOMIC DNA]</scope>
    <source>
        <strain evidence="3">Tucson 15287-2541.00</strain>
    </source>
</reference>
<gene>
    <name evidence="2" type="primary">Dgri\GH22394</name>
    <name evidence="2" type="ORF">Dgri_GH22394</name>
</gene>
<accession>B4JZ10</accession>
<evidence type="ECO:0000256" key="1">
    <source>
        <dbReference type="SAM" id="MobiDB-lite"/>
    </source>
</evidence>
<sequence length="207" mass="23017">MSNLQDVPLTEPENIIPTTNDSTTDNDTSGPKSNSLKRFFKLGKKANPTQNFAEDGNELDDEVNKDTAKPGTINRLLTRLKSTSKTESIEPSTSTNPDMEETSGKPAPNAKPTLKSSISTYWRHLFHRQKAINREGSHDHQDFPETKQEAIELNQVQQTEPAIAEIGLPETPVTSRETIKMIGTEKSLEEEVQMLAISDDIVDKKEA</sequence>
<protein>
    <submittedName>
        <fullName evidence="2">GH22394</fullName>
    </submittedName>
</protein>
<dbReference type="EMBL" id="CH916378">
    <property type="protein sequence ID" value="EDV98625.1"/>
    <property type="molecule type" value="Genomic_DNA"/>
</dbReference>
<dbReference type="OMA" id="GRFFTRF"/>
<evidence type="ECO:0000313" key="3">
    <source>
        <dbReference type="Proteomes" id="UP000001070"/>
    </source>
</evidence>
<evidence type="ECO:0000313" key="2">
    <source>
        <dbReference type="EMBL" id="EDV98625.1"/>
    </source>
</evidence>
<dbReference type="STRING" id="7222.B4JZ10"/>
<name>B4JZ10_DROGR</name>
<dbReference type="HOGENOM" id="CLU_1327599_0_0_1"/>